<feature type="domain" description="Major facilitator superfamily (MFS) profile" evidence="9">
    <location>
        <begin position="1"/>
        <end position="189"/>
    </location>
</feature>
<sequence length="413" mass="45715">MKILNRDNFSFAGMQSFYWAGFCILFAYLTPYMYSLGYSNTQVGVLAASISVASIIGQPVCGYMCDRLRTVKHVMVFCLALSAVLTVLFLFVGKSFGMLLILSTIISFIFQALYPLIDSWTVTARLKNSTINYGLTRGIGSLGYAFTAAVAGIIFDHYGYKWMFYLFILTACITILCALFPQDIKPTSKDDDEQGQLKMKDLKQLLLNKEYFGFVLIMTILYIAYKANSTFLPALMTKVGGTNADLGLAWSILGLSEVPFILISGLLLKKFKDTSIIFIAMIFFILRVGLPIFATNPTQLIWMTALQGLSYGLFLPASVYYISRIVPKHLTNSAQTFAVALYSGLGIAIAGILGGWIADSFGIYSVYKIGGIVVIIMTLTYRIMLNLLKKKGELHEVRPTNVGLGDADLKQHL</sequence>
<name>A0A109MYC7_9BACI</name>
<evidence type="ECO:0000313" key="10">
    <source>
        <dbReference type="EMBL" id="KWW19087.1"/>
    </source>
</evidence>
<feature type="transmembrane region" description="Helical" evidence="8">
    <location>
        <begin position="364"/>
        <end position="384"/>
    </location>
</feature>
<dbReference type="PROSITE" id="PS50850">
    <property type="entry name" value="MFS"/>
    <property type="match status" value="2"/>
</dbReference>
<keyword evidence="4" id="KW-0997">Cell inner membrane</keyword>
<proteinExistence type="predicted"/>
<dbReference type="InterPro" id="IPR036259">
    <property type="entry name" value="MFS_trans_sf"/>
</dbReference>
<evidence type="ECO:0000256" key="8">
    <source>
        <dbReference type="SAM" id="Phobius"/>
    </source>
</evidence>
<evidence type="ECO:0000256" key="5">
    <source>
        <dbReference type="ARBA" id="ARBA00022692"/>
    </source>
</evidence>
<dbReference type="InterPro" id="IPR020846">
    <property type="entry name" value="MFS_dom"/>
</dbReference>
<gene>
    <name evidence="10" type="ORF">AS888_19580</name>
</gene>
<evidence type="ECO:0000256" key="1">
    <source>
        <dbReference type="ARBA" id="ARBA00004429"/>
    </source>
</evidence>
<dbReference type="Gene3D" id="1.20.1250.20">
    <property type="entry name" value="MFS general substrate transporter like domains"/>
    <property type="match status" value="2"/>
</dbReference>
<dbReference type="EMBL" id="LNNH01000020">
    <property type="protein sequence ID" value="KWW19087.1"/>
    <property type="molecule type" value="Genomic_DNA"/>
</dbReference>
<keyword evidence="6 8" id="KW-1133">Transmembrane helix</keyword>
<feature type="transmembrane region" description="Helical" evidence="8">
    <location>
        <begin position="74"/>
        <end position="92"/>
    </location>
</feature>
<feature type="transmembrane region" description="Helical" evidence="8">
    <location>
        <begin position="275"/>
        <end position="294"/>
    </location>
</feature>
<protein>
    <recommendedName>
        <fullName evidence="9">Major facilitator superfamily (MFS) profile domain-containing protein</fullName>
    </recommendedName>
</protein>
<evidence type="ECO:0000259" key="9">
    <source>
        <dbReference type="PROSITE" id="PS50850"/>
    </source>
</evidence>
<keyword evidence="7 8" id="KW-0472">Membrane</keyword>
<evidence type="ECO:0000313" key="11">
    <source>
        <dbReference type="Proteomes" id="UP000064189"/>
    </source>
</evidence>
<dbReference type="GO" id="GO:0030395">
    <property type="term" value="F:lactose binding"/>
    <property type="evidence" value="ECO:0007669"/>
    <property type="project" value="TreeGrafter"/>
</dbReference>
<feature type="transmembrane region" description="Helical" evidence="8">
    <location>
        <begin position="12"/>
        <end position="31"/>
    </location>
</feature>
<keyword evidence="11" id="KW-1185">Reference proteome</keyword>
<dbReference type="RefSeq" id="WP_061142334.1">
    <property type="nucleotide sequence ID" value="NZ_LNNH01000020.1"/>
</dbReference>
<keyword evidence="3" id="KW-1003">Cell membrane</keyword>
<dbReference type="GO" id="GO:0015528">
    <property type="term" value="F:lactose:proton symporter activity"/>
    <property type="evidence" value="ECO:0007669"/>
    <property type="project" value="TreeGrafter"/>
</dbReference>
<reference evidence="10 11" key="1">
    <citation type="submission" date="2015-11" db="EMBL/GenBank/DDBJ databases">
        <title>Genome Sequence of Bacillus simplex strain VanAntwerpen2.</title>
        <authorList>
            <person name="Couger M.B."/>
        </authorList>
    </citation>
    <scope>NUCLEOTIDE SEQUENCE [LARGE SCALE GENOMIC DNA]</scope>
    <source>
        <strain evidence="10 11">VanAntwerpen02</strain>
    </source>
</reference>
<dbReference type="PANTHER" id="PTHR23522">
    <property type="entry name" value="BLL5896 PROTEIN"/>
    <property type="match status" value="1"/>
</dbReference>
<feature type="transmembrane region" description="Helical" evidence="8">
    <location>
        <begin position="43"/>
        <end position="62"/>
    </location>
</feature>
<comment type="subcellular location">
    <subcellularLocation>
        <location evidence="1">Cell inner membrane</location>
        <topology evidence="1">Multi-pass membrane protein</topology>
    </subcellularLocation>
</comment>
<dbReference type="Pfam" id="PF12832">
    <property type="entry name" value="MFS_1_like"/>
    <property type="match status" value="1"/>
</dbReference>
<dbReference type="AlphaFoldDB" id="A0A109MYC7"/>
<evidence type="ECO:0000256" key="6">
    <source>
        <dbReference type="ARBA" id="ARBA00022989"/>
    </source>
</evidence>
<evidence type="ECO:0000256" key="2">
    <source>
        <dbReference type="ARBA" id="ARBA00022448"/>
    </source>
</evidence>
<accession>A0A109MYC7</accession>
<feature type="transmembrane region" description="Helical" evidence="8">
    <location>
        <begin position="98"/>
        <end position="117"/>
    </location>
</feature>
<organism evidence="10 11">
    <name type="scientific">Peribacillus simplex</name>
    <dbReference type="NCBI Taxonomy" id="1478"/>
    <lineage>
        <taxon>Bacteria</taxon>
        <taxon>Bacillati</taxon>
        <taxon>Bacillota</taxon>
        <taxon>Bacilli</taxon>
        <taxon>Bacillales</taxon>
        <taxon>Bacillaceae</taxon>
        <taxon>Peribacillus</taxon>
    </lineage>
</organism>
<feature type="transmembrane region" description="Helical" evidence="8">
    <location>
        <begin position="162"/>
        <end position="180"/>
    </location>
</feature>
<evidence type="ECO:0000256" key="3">
    <source>
        <dbReference type="ARBA" id="ARBA00022475"/>
    </source>
</evidence>
<evidence type="ECO:0000256" key="4">
    <source>
        <dbReference type="ARBA" id="ARBA00022519"/>
    </source>
</evidence>
<dbReference type="Proteomes" id="UP000064189">
    <property type="component" value="Unassembled WGS sequence"/>
</dbReference>
<dbReference type="InterPro" id="IPR024989">
    <property type="entry name" value="MFS_assoc_dom"/>
</dbReference>
<feature type="transmembrane region" description="Helical" evidence="8">
    <location>
        <begin position="211"/>
        <end position="228"/>
    </location>
</feature>
<evidence type="ECO:0000256" key="7">
    <source>
        <dbReference type="ARBA" id="ARBA00023136"/>
    </source>
</evidence>
<feature type="transmembrane region" description="Helical" evidence="8">
    <location>
        <begin position="138"/>
        <end position="156"/>
    </location>
</feature>
<keyword evidence="2" id="KW-0813">Transport</keyword>
<dbReference type="SUPFAM" id="SSF103473">
    <property type="entry name" value="MFS general substrate transporter"/>
    <property type="match status" value="1"/>
</dbReference>
<dbReference type="GO" id="GO:0005886">
    <property type="term" value="C:plasma membrane"/>
    <property type="evidence" value="ECO:0007669"/>
    <property type="project" value="UniProtKB-SubCell"/>
</dbReference>
<feature type="transmembrane region" description="Helical" evidence="8">
    <location>
        <begin position="300"/>
        <end position="322"/>
    </location>
</feature>
<comment type="caution">
    <text evidence="10">The sequence shown here is derived from an EMBL/GenBank/DDBJ whole genome shotgun (WGS) entry which is preliminary data.</text>
</comment>
<feature type="transmembrane region" description="Helical" evidence="8">
    <location>
        <begin position="334"/>
        <end position="358"/>
    </location>
</feature>
<keyword evidence="5 8" id="KW-0812">Transmembrane</keyword>
<dbReference type="PANTHER" id="PTHR23522:SF10">
    <property type="entry name" value="3-PHENYLPROPIONIC ACID TRANSPORTER-RELATED"/>
    <property type="match status" value="1"/>
</dbReference>
<feature type="transmembrane region" description="Helical" evidence="8">
    <location>
        <begin position="248"/>
        <end position="268"/>
    </location>
</feature>
<feature type="domain" description="Major facilitator superfamily (MFS) profile" evidence="9">
    <location>
        <begin position="205"/>
        <end position="413"/>
    </location>
</feature>